<dbReference type="InterPro" id="IPR003787">
    <property type="entry name" value="Sulphur_relay_DsrE/F-like"/>
</dbReference>
<dbReference type="Gene3D" id="3.40.1260.10">
    <property type="entry name" value="DsrEFH-like"/>
    <property type="match status" value="1"/>
</dbReference>
<organism evidence="1 2">
    <name type="scientific">Candidatus Beckwithbacteria bacterium CG2_30_44_31</name>
    <dbReference type="NCBI Taxonomy" id="1805035"/>
    <lineage>
        <taxon>Bacteria</taxon>
        <taxon>Candidatus Beckwithiibacteriota</taxon>
    </lineage>
</organism>
<sequence length="104" mass="11436">MGIIIYSNDSETVWNAFRLGNFVVKAGDEVKVFLLGKGVECESLDTDKFKVTEQMKQFVDFGGKILACGTCLKIRHSSGSKICPLSSMSDLYAIIKTSDKVVSF</sequence>
<evidence type="ECO:0000313" key="1">
    <source>
        <dbReference type="EMBL" id="OIP04239.1"/>
    </source>
</evidence>
<name>A0A1J5BA69_9BACT</name>
<protein>
    <submittedName>
        <fullName evidence="1">Sulfur reduction protein DsrE</fullName>
    </submittedName>
</protein>
<gene>
    <name evidence="1" type="ORF">AUK18_00415</name>
</gene>
<dbReference type="EMBL" id="MNXQ01000010">
    <property type="protein sequence ID" value="OIP04239.1"/>
    <property type="molecule type" value="Genomic_DNA"/>
</dbReference>
<dbReference type="AlphaFoldDB" id="A0A1J5BA69"/>
<proteinExistence type="predicted"/>
<comment type="caution">
    <text evidence="1">The sequence shown here is derived from an EMBL/GenBank/DDBJ whole genome shotgun (WGS) entry which is preliminary data.</text>
</comment>
<dbReference type="SUPFAM" id="SSF75169">
    <property type="entry name" value="DsrEFH-like"/>
    <property type="match status" value="1"/>
</dbReference>
<dbReference type="InterPro" id="IPR027396">
    <property type="entry name" value="DsrEFH-like"/>
</dbReference>
<dbReference type="Proteomes" id="UP000183605">
    <property type="component" value="Unassembled WGS sequence"/>
</dbReference>
<evidence type="ECO:0000313" key="2">
    <source>
        <dbReference type="Proteomes" id="UP000183605"/>
    </source>
</evidence>
<dbReference type="Pfam" id="PF02635">
    <property type="entry name" value="DsrE"/>
    <property type="match status" value="1"/>
</dbReference>
<accession>A0A1J5BA69</accession>
<reference evidence="1 2" key="1">
    <citation type="journal article" date="2016" name="Environ. Microbiol.">
        <title>Genomic resolution of a cold subsurface aquifer community provides metabolic insights for novel microbes adapted to high CO concentrations.</title>
        <authorList>
            <person name="Probst A.J."/>
            <person name="Castelle C.J."/>
            <person name="Singh A."/>
            <person name="Brown C.T."/>
            <person name="Anantharaman K."/>
            <person name="Sharon I."/>
            <person name="Hug L.A."/>
            <person name="Burstein D."/>
            <person name="Emerson J.B."/>
            <person name="Thomas B.C."/>
            <person name="Banfield J.F."/>
        </authorList>
    </citation>
    <scope>NUCLEOTIDE SEQUENCE [LARGE SCALE GENOMIC DNA]</scope>
    <source>
        <strain evidence="1">CG2_30_44_31</strain>
    </source>
</reference>